<proteinExistence type="predicted"/>
<dbReference type="InterPro" id="IPR051201">
    <property type="entry name" value="Chloro_Bact_Ser_Proteases"/>
</dbReference>
<dbReference type="Proteomes" id="UP000004358">
    <property type="component" value="Unassembled WGS sequence"/>
</dbReference>
<dbReference type="Pfam" id="PF13365">
    <property type="entry name" value="Trypsin_2"/>
    <property type="match status" value="1"/>
</dbReference>
<dbReference type="HOGENOM" id="CLU_020120_2_2_0"/>
<dbReference type="InterPro" id="IPR001940">
    <property type="entry name" value="Peptidase_S1C"/>
</dbReference>
<evidence type="ECO:0000313" key="4">
    <source>
        <dbReference type="EMBL" id="EAQ80085.1"/>
    </source>
</evidence>
<evidence type="ECO:0000256" key="2">
    <source>
        <dbReference type="ARBA" id="ARBA00022801"/>
    </source>
</evidence>
<protein>
    <submittedName>
        <fullName evidence="4">Serine protease</fullName>
    </submittedName>
</protein>
<dbReference type="InterPro" id="IPR036034">
    <property type="entry name" value="PDZ_sf"/>
</dbReference>
<dbReference type="STRING" id="314230.DSM3645_05665"/>
<organism evidence="4 5">
    <name type="scientific">Blastopirellula marina DSM 3645</name>
    <dbReference type="NCBI Taxonomy" id="314230"/>
    <lineage>
        <taxon>Bacteria</taxon>
        <taxon>Pseudomonadati</taxon>
        <taxon>Planctomycetota</taxon>
        <taxon>Planctomycetia</taxon>
        <taxon>Pirellulales</taxon>
        <taxon>Pirellulaceae</taxon>
        <taxon>Blastopirellula</taxon>
    </lineage>
</organism>
<name>A3ZU22_9BACT</name>
<dbReference type="InterPro" id="IPR041489">
    <property type="entry name" value="PDZ_6"/>
</dbReference>
<keyword evidence="1 4" id="KW-0645">Protease</keyword>
<accession>A3ZU22</accession>
<dbReference type="GO" id="GO:0004252">
    <property type="term" value="F:serine-type endopeptidase activity"/>
    <property type="evidence" value="ECO:0007669"/>
    <property type="project" value="InterPro"/>
</dbReference>
<comment type="caution">
    <text evidence="4">The sequence shown here is derived from an EMBL/GenBank/DDBJ whole genome shotgun (WGS) entry which is preliminary data.</text>
</comment>
<sequence length="331" mass="34508">MKKADDSLRFLSGADGGGDHASTPRRANPADADLLDAYSQAVINVVESVSPAVVSVSGERGGAGSGFLVTPDGYAITNSHVVAGRRRLFAETNDGDRVDAKVIGDDPSTDIALLKLASSELPYAELGESNASRVGQLVIAMGSPLGLHSTVSTGVISAVGRTLRGQDGHLIENIVQHTAPINPGNSGGPLVDSRGRVVGVNTAIIAMAQGLGFAVPSDTAQWVISEILTHGVVRRRQLGVTAAAQRLPRAMVRQFDLLSDQVVEVVDVAAGGVARQSGVRTGDLIVAINDRITASVDDIHRLLAVVPHDLPLVLTLIRGDRKLELAIAWKS</sequence>
<dbReference type="EMBL" id="AANZ01000011">
    <property type="protein sequence ID" value="EAQ80085.1"/>
    <property type="molecule type" value="Genomic_DNA"/>
</dbReference>
<dbReference type="AlphaFoldDB" id="A3ZU22"/>
<reference evidence="4 5" key="1">
    <citation type="submission" date="2006-02" db="EMBL/GenBank/DDBJ databases">
        <authorList>
            <person name="Amann R."/>
            <person name="Ferriera S."/>
            <person name="Johnson J."/>
            <person name="Kravitz S."/>
            <person name="Halpern A."/>
            <person name="Remington K."/>
            <person name="Beeson K."/>
            <person name="Tran B."/>
            <person name="Rogers Y.-H."/>
            <person name="Friedman R."/>
            <person name="Venter J.C."/>
        </authorList>
    </citation>
    <scope>NUCLEOTIDE SEQUENCE [LARGE SCALE GENOMIC DNA]</scope>
    <source>
        <strain evidence="4 5">DSM 3645</strain>
    </source>
</reference>
<evidence type="ECO:0000313" key="5">
    <source>
        <dbReference type="Proteomes" id="UP000004358"/>
    </source>
</evidence>
<dbReference type="PRINTS" id="PR00834">
    <property type="entry name" value="PROTEASES2C"/>
</dbReference>
<dbReference type="PANTHER" id="PTHR43343:SF3">
    <property type="entry name" value="PROTEASE DO-LIKE 8, CHLOROPLASTIC"/>
    <property type="match status" value="1"/>
</dbReference>
<dbReference type="RefSeq" id="WP_002654729.1">
    <property type="nucleotide sequence ID" value="NZ_CH672377.1"/>
</dbReference>
<dbReference type="InterPro" id="IPR001478">
    <property type="entry name" value="PDZ"/>
</dbReference>
<feature type="domain" description="PDZ" evidence="3">
    <location>
        <begin position="236"/>
        <end position="320"/>
    </location>
</feature>
<gene>
    <name evidence="4" type="ORF">DSM3645_05665</name>
</gene>
<dbReference type="OrthoDB" id="248175at2"/>
<evidence type="ECO:0000259" key="3">
    <source>
        <dbReference type="SMART" id="SM00228"/>
    </source>
</evidence>
<evidence type="ECO:0000256" key="1">
    <source>
        <dbReference type="ARBA" id="ARBA00022670"/>
    </source>
</evidence>
<dbReference type="GO" id="GO:0006508">
    <property type="term" value="P:proteolysis"/>
    <property type="evidence" value="ECO:0007669"/>
    <property type="project" value="UniProtKB-KW"/>
</dbReference>
<dbReference type="SUPFAM" id="SSF50494">
    <property type="entry name" value="Trypsin-like serine proteases"/>
    <property type="match status" value="1"/>
</dbReference>
<dbReference type="eggNOG" id="COG0265">
    <property type="taxonomic scope" value="Bacteria"/>
</dbReference>
<dbReference type="SMART" id="SM00228">
    <property type="entry name" value="PDZ"/>
    <property type="match status" value="1"/>
</dbReference>
<dbReference type="SUPFAM" id="SSF50156">
    <property type="entry name" value="PDZ domain-like"/>
    <property type="match status" value="1"/>
</dbReference>
<dbReference type="Pfam" id="PF17820">
    <property type="entry name" value="PDZ_6"/>
    <property type="match status" value="1"/>
</dbReference>
<dbReference type="PANTHER" id="PTHR43343">
    <property type="entry name" value="PEPTIDASE S12"/>
    <property type="match status" value="1"/>
</dbReference>
<dbReference type="InterPro" id="IPR009003">
    <property type="entry name" value="Peptidase_S1_PA"/>
</dbReference>
<dbReference type="Gene3D" id="2.30.42.10">
    <property type="match status" value="1"/>
</dbReference>
<keyword evidence="2" id="KW-0378">Hydrolase</keyword>
<dbReference type="Gene3D" id="2.40.10.120">
    <property type="match status" value="1"/>
</dbReference>